<keyword evidence="6" id="KW-0500">Molybdenum</keyword>
<sequence length="396" mass="40672">MISVAEAVETIRRALSPLGAEEVAVEEAAGRTLAAPVVAALSQPPFAASAMDGYAVRFAEAQAEGARLSLAGVSSAGERFAGPLPAGGAVRIFTGAPVPEGADHVLVQEEARAEGGEIVVAKAQAKPGNIRAAGIDFREGERLLERGTRLTGPALALAAAAGAARLPVVRRPRVALIANGDELVLPGKDLEPDQIVCSIPYGLGPMIEGWGADATFLGIAPDERSAIRRLVAQATDCDLIVPIGGASVGERDFMRAVFADLGFRPLFEKVAVKPGKPTWFAPGKSAAALGLPGNPASALVMAILLLKPAVARLLGQAGEARLIRARTETPLPATGPRETYLRARLIEGEDGARRVAAFGNQDSSLLSVFARADVLIRRPAGAPPASAGAPVACVAI</sequence>
<dbReference type="GO" id="GO:0006777">
    <property type="term" value="P:Mo-molybdopterin cofactor biosynthetic process"/>
    <property type="evidence" value="ECO:0007669"/>
    <property type="project" value="UniProtKB-UniRule"/>
</dbReference>
<evidence type="ECO:0000256" key="6">
    <source>
        <dbReference type="RuleBase" id="RU365090"/>
    </source>
</evidence>
<dbReference type="Gene3D" id="3.40.980.10">
    <property type="entry name" value="MoaB/Mog-like domain"/>
    <property type="match status" value="1"/>
</dbReference>
<dbReference type="GO" id="GO:0046872">
    <property type="term" value="F:metal ion binding"/>
    <property type="evidence" value="ECO:0007669"/>
    <property type="project" value="UniProtKB-UniRule"/>
</dbReference>
<dbReference type="AlphaFoldDB" id="A0A239PSZ9"/>
<comment type="function">
    <text evidence="1 6">Catalyzes the insertion of molybdate into adenylated molybdopterin with the concomitant release of AMP.</text>
</comment>
<dbReference type="InterPro" id="IPR005111">
    <property type="entry name" value="MoeA_C_domain_IV"/>
</dbReference>
<dbReference type="InterPro" id="IPR036688">
    <property type="entry name" value="MoeA_C_domain_IV_sf"/>
</dbReference>
<dbReference type="OrthoDB" id="9804758at2"/>
<keyword evidence="4 6" id="KW-0501">Molybdenum cofactor biosynthesis</keyword>
<evidence type="ECO:0000256" key="5">
    <source>
        <dbReference type="ARBA" id="ARBA00047317"/>
    </source>
</evidence>
<dbReference type="PANTHER" id="PTHR10192">
    <property type="entry name" value="MOLYBDOPTERIN BIOSYNTHESIS PROTEIN"/>
    <property type="match status" value="1"/>
</dbReference>
<dbReference type="SUPFAM" id="SSF53218">
    <property type="entry name" value="Molybdenum cofactor biosynthesis proteins"/>
    <property type="match status" value="1"/>
</dbReference>
<evidence type="ECO:0000313" key="9">
    <source>
        <dbReference type="Proteomes" id="UP000198346"/>
    </source>
</evidence>
<accession>A0A239PSZ9</accession>
<dbReference type="EC" id="2.10.1.1" evidence="6"/>
<dbReference type="InterPro" id="IPR001453">
    <property type="entry name" value="MoaB/Mog_dom"/>
</dbReference>
<dbReference type="Gene3D" id="2.170.190.11">
    <property type="entry name" value="Molybdopterin biosynthesis moea protein, domain 3"/>
    <property type="match status" value="1"/>
</dbReference>
<dbReference type="InterPro" id="IPR036135">
    <property type="entry name" value="MoeA_linker/N_sf"/>
</dbReference>
<evidence type="ECO:0000256" key="3">
    <source>
        <dbReference type="ARBA" id="ARBA00010763"/>
    </source>
</evidence>
<organism evidence="8 9">
    <name type="scientific">Amphiplicatus metriothermophilus</name>
    <dbReference type="NCBI Taxonomy" id="1519374"/>
    <lineage>
        <taxon>Bacteria</taxon>
        <taxon>Pseudomonadati</taxon>
        <taxon>Pseudomonadota</taxon>
        <taxon>Alphaproteobacteria</taxon>
        <taxon>Parvularculales</taxon>
        <taxon>Parvularculaceae</taxon>
        <taxon>Amphiplicatus</taxon>
    </lineage>
</organism>
<comment type="similarity">
    <text evidence="3 6">Belongs to the MoeA family.</text>
</comment>
<dbReference type="Gene3D" id="3.90.105.10">
    <property type="entry name" value="Molybdopterin biosynthesis moea protein, domain 2"/>
    <property type="match status" value="1"/>
</dbReference>
<dbReference type="GO" id="GO:0061599">
    <property type="term" value="F:molybdopterin molybdotransferase activity"/>
    <property type="evidence" value="ECO:0007669"/>
    <property type="project" value="UniProtKB-UniRule"/>
</dbReference>
<comment type="pathway">
    <text evidence="2 6">Cofactor biosynthesis; molybdopterin biosynthesis.</text>
</comment>
<keyword evidence="6" id="KW-0479">Metal-binding</keyword>
<evidence type="ECO:0000256" key="2">
    <source>
        <dbReference type="ARBA" id="ARBA00005046"/>
    </source>
</evidence>
<dbReference type="Pfam" id="PF00994">
    <property type="entry name" value="MoCF_biosynth"/>
    <property type="match status" value="1"/>
</dbReference>
<proteinExistence type="inferred from homology"/>
<keyword evidence="6" id="KW-0460">Magnesium</keyword>
<comment type="cofactor">
    <cofactor evidence="6">
        <name>Mg(2+)</name>
        <dbReference type="ChEBI" id="CHEBI:18420"/>
    </cofactor>
</comment>
<feature type="domain" description="MoaB/Mog" evidence="7">
    <location>
        <begin position="175"/>
        <end position="312"/>
    </location>
</feature>
<dbReference type="InterPro" id="IPR038987">
    <property type="entry name" value="MoeA-like"/>
</dbReference>
<protein>
    <recommendedName>
        <fullName evidence="6">Molybdopterin molybdenumtransferase</fullName>
        <ecNumber evidence="6">2.10.1.1</ecNumber>
    </recommendedName>
</protein>
<dbReference type="Gene3D" id="2.40.340.10">
    <property type="entry name" value="MoeA, C-terminal, domain IV"/>
    <property type="match status" value="1"/>
</dbReference>
<dbReference type="EMBL" id="FZQA01000003">
    <property type="protein sequence ID" value="SNT73409.1"/>
    <property type="molecule type" value="Genomic_DNA"/>
</dbReference>
<dbReference type="GO" id="GO:0005829">
    <property type="term" value="C:cytosol"/>
    <property type="evidence" value="ECO:0007669"/>
    <property type="project" value="TreeGrafter"/>
</dbReference>
<dbReference type="SUPFAM" id="SSF63882">
    <property type="entry name" value="MoeA N-terminal region -like"/>
    <property type="match status" value="1"/>
</dbReference>
<dbReference type="UniPathway" id="UPA00344"/>
<gene>
    <name evidence="8" type="ORF">SAMN06297382_1797</name>
</gene>
<dbReference type="SUPFAM" id="SSF63867">
    <property type="entry name" value="MoeA C-terminal domain-like"/>
    <property type="match status" value="1"/>
</dbReference>
<dbReference type="CDD" id="cd00887">
    <property type="entry name" value="MoeA"/>
    <property type="match status" value="1"/>
</dbReference>
<dbReference type="Pfam" id="PF03453">
    <property type="entry name" value="MoeA_N"/>
    <property type="match status" value="1"/>
</dbReference>
<reference evidence="8 9" key="1">
    <citation type="submission" date="2017-07" db="EMBL/GenBank/DDBJ databases">
        <authorList>
            <person name="Sun Z.S."/>
            <person name="Albrecht U."/>
            <person name="Echele G."/>
            <person name="Lee C.C."/>
        </authorList>
    </citation>
    <scope>NUCLEOTIDE SEQUENCE [LARGE SCALE GENOMIC DNA]</scope>
    <source>
        <strain evidence="8 9">CGMCC 1.12710</strain>
    </source>
</reference>
<evidence type="ECO:0000256" key="4">
    <source>
        <dbReference type="ARBA" id="ARBA00023150"/>
    </source>
</evidence>
<keyword evidence="9" id="KW-1185">Reference proteome</keyword>
<evidence type="ECO:0000313" key="8">
    <source>
        <dbReference type="EMBL" id="SNT73409.1"/>
    </source>
</evidence>
<dbReference type="InterPro" id="IPR005110">
    <property type="entry name" value="MoeA_linker/N"/>
</dbReference>
<keyword evidence="6" id="KW-0808">Transferase</keyword>
<evidence type="ECO:0000256" key="1">
    <source>
        <dbReference type="ARBA" id="ARBA00002901"/>
    </source>
</evidence>
<dbReference type="RefSeq" id="WP_089412260.1">
    <property type="nucleotide sequence ID" value="NZ_FZQA01000003.1"/>
</dbReference>
<dbReference type="Pfam" id="PF03454">
    <property type="entry name" value="MoeA_C"/>
    <property type="match status" value="1"/>
</dbReference>
<comment type="catalytic activity">
    <reaction evidence="5">
        <text>adenylyl-molybdopterin + molybdate = Mo-molybdopterin + AMP + H(+)</text>
        <dbReference type="Rhea" id="RHEA:35047"/>
        <dbReference type="ChEBI" id="CHEBI:15378"/>
        <dbReference type="ChEBI" id="CHEBI:36264"/>
        <dbReference type="ChEBI" id="CHEBI:62727"/>
        <dbReference type="ChEBI" id="CHEBI:71302"/>
        <dbReference type="ChEBI" id="CHEBI:456215"/>
        <dbReference type="EC" id="2.10.1.1"/>
    </reaction>
</comment>
<dbReference type="PANTHER" id="PTHR10192:SF5">
    <property type="entry name" value="GEPHYRIN"/>
    <property type="match status" value="1"/>
</dbReference>
<dbReference type="InterPro" id="IPR036425">
    <property type="entry name" value="MoaB/Mog-like_dom_sf"/>
</dbReference>
<name>A0A239PSZ9_9PROT</name>
<dbReference type="Proteomes" id="UP000198346">
    <property type="component" value="Unassembled WGS sequence"/>
</dbReference>
<evidence type="ECO:0000259" key="7">
    <source>
        <dbReference type="SMART" id="SM00852"/>
    </source>
</evidence>
<dbReference type="SMART" id="SM00852">
    <property type="entry name" value="MoCF_biosynth"/>
    <property type="match status" value="1"/>
</dbReference>